<dbReference type="EMBL" id="AOSV01000003">
    <property type="protein sequence ID" value="EMG38686.1"/>
    <property type="molecule type" value="Genomic_DNA"/>
</dbReference>
<feature type="domain" description="Rhodanese" evidence="1">
    <location>
        <begin position="35"/>
        <end position="126"/>
    </location>
</feature>
<comment type="caution">
    <text evidence="2">The sequence shown here is derived from an EMBL/GenBank/DDBJ whole genome shotgun (WGS) entry which is preliminary data.</text>
</comment>
<name>M5Q2R0_DESAF</name>
<evidence type="ECO:0000259" key="1">
    <source>
        <dbReference type="PROSITE" id="PS50206"/>
    </source>
</evidence>
<dbReference type="Pfam" id="PF00581">
    <property type="entry name" value="Rhodanese"/>
    <property type="match status" value="1"/>
</dbReference>
<accession>M5Q2R0</accession>
<dbReference type="InterPro" id="IPR036873">
    <property type="entry name" value="Rhodanese-like_dom_sf"/>
</dbReference>
<dbReference type="Gene3D" id="3.40.250.10">
    <property type="entry name" value="Rhodanese-like domain"/>
    <property type="match status" value="1"/>
</dbReference>
<sequence>MVKTEYEGEFGETINRPMTDPRNIQEMDAGVLFNRVGEVTILDVREKGDYAAEPSMIEGAIRVDPDNLSWLDGYSKNTLYVLYCKHPNCDTSRRIAGQMRARGFNNVQILRGGIDAWAKAGHPMSSEQ</sequence>
<gene>
    <name evidence="2" type="ORF">PCS_00316</name>
</gene>
<dbReference type="Proteomes" id="UP000011922">
    <property type="component" value="Unassembled WGS sequence"/>
</dbReference>
<dbReference type="RefSeq" id="WP_005983358.1">
    <property type="nucleotide sequence ID" value="NZ_AOSV01000003.1"/>
</dbReference>
<evidence type="ECO:0000313" key="3">
    <source>
        <dbReference type="Proteomes" id="UP000011922"/>
    </source>
</evidence>
<dbReference type="PATRIC" id="fig|1262666.3.peg.317"/>
<dbReference type="InterPro" id="IPR001763">
    <property type="entry name" value="Rhodanese-like_dom"/>
</dbReference>
<protein>
    <submittedName>
        <fullName evidence="2">Rhodanese-related sulfurtransferase</fullName>
    </submittedName>
</protein>
<dbReference type="SUPFAM" id="SSF52821">
    <property type="entry name" value="Rhodanese/Cell cycle control phosphatase"/>
    <property type="match status" value="1"/>
</dbReference>
<dbReference type="AlphaFoldDB" id="M5Q2R0"/>
<dbReference type="SMART" id="SM00450">
    <property type="entry name" value="RHOD"/>
    <property type="match status" value="1"/>
</dbReference>
<keyword evidence="2" id="KW-0808">Transferase</keyword>
<dbReference type="PROSITE" id="PS50206">
    <property type="entry name" value="RHODANESE_3"/>
    <property type="match status" value="1"/>
</dbReference>
<proteinExistence type="predicted"/>
<reference evidence="2 3" key="1">
    <citation type="journal article" date="2013" name="Genome Announc.">
        <title>Draft Genome Sequence for Desulfovibrio africanus Strain PCS.</title>
        <authorList>
            <person name="Brown S.D."/>
            <person name="Utturkar S.M."/>
            <person name="Arkin A.P."/>
            <person name="Deutschbauer A.M."/>
            <person name="Elias D.A."/>
            <person name="Hazen T.C."/>
            <person name="Chakraborty R."/>
        </authorList>
    </citation>
    <scope>NUCLEOTIDE SEQUENCE [LARGE SCALE GENOMIC DNA]</scope>
    <source>
        <strain evidence="2 3">PCS</strain>
    </source>
</reference>
<organism evidence="2 3">
    <name type="scientific">Desulfocurvibacter africanus PCS</name>
    <dbReference type="NCBI Taxonomy" id="1262666"/>
    <lineage>
        <taxon>Bacteria</taxon>
        <taxon>Pseudomonadati</taxon>
        <taxon>Thermodesulfobacteriota</taxon>
        <taxon>Desulfovibrionia</taxon>
        <taxon>Desulfovibrionales</taxon>
        <taxon>Desulfovibrionaceae</taxon>
        <taxon>Desulfocurvibacter</taxon>
    </lineage>
</organism>
<dbReference type="GO" id="GO:0016740">
    <property type="term" value="F:transferase activity"/>
    <property type="evidence" value="ECO:0007669"/>
    <property type="project" value="UniProtKB-KW"/>
</dbReference>
<evidence type="ECO:0000313" key="2">
    <source>
        <dbReference type="EMBL" id="EMG38686.1"/>
    </source>
</evidence>